<dbReference type="EMBL" id="FNCY01000025">
    <property type="protein sequence ID" value="SDI67106.1"/>
    <property type="molecule type" value="Genomic_DNA"/>
</dbReference>
<protein>
    <submittedName>
        <fullName evidence="1">Haemolysin-type calcium binding protein related domain-containing protein</fullName>
    </submittedName>
</protein>
<proteinExistence type="predicted"/>
<accession>A0A1G8MGQ5</accession>
<reference evidence="1 2" key="1">
    <citation type="submission" date="2016-10" db="EMBL/GenBank/DDBJ databases">
        <authorList>
            <person name="de Groot N.N."/>
        </authorList>
    </citation>
    <scope>NUCLEOTIDE SEQUENCE [LARGE SCALE GENOMIC DNA]</scope>
    <source>
        <strain evidence="1 2">DSM 5885</strain>
    </source>
</reference>
<dbReference type="AlphaFoldDB" id="A0A1G8MGQ5"/>
<keyword evidence="2" id="KW-1185">Reference proteome</keyword>
<evidence type="ECO:0000313" key="2">
    <source>
        <dbReference type="Proteomes" id="UP000198607"/>
    </source>
</evidence>
<organism evidence="1 2">
    <name type="scientific">Propionivibrio dicarboxylicus</name>
    <dbReference type="NCBI Taxonomy" id="83767"/>
    <lineage>
        <taxon>Bacteria</taxon>
        <taxon>Pseudomonadati</taxon>
        <taxon>Pseudomonadota</taxon>
        <taxon>Betaproteobacteria</taxon>
        <taxon>Rhodocyclales</taxon>
        <taxon>Rhodocyclaceae</taxon>
        <taxon>Propionivibrio</taxon>
    </lineage>
</organism>
<name>A0A1G8MGQ5_9RHOO</name>
<gene>
    <name evidence="1" type="ORF">SAMN05660652_03837</name>
</gene>
<evidence type="ECO:0000313" key="1">
    <source>
        <dbReference type="EMBL" id="SDI67106.1"/>
    </source>
</evidence>
<dbReference type="Proteomes" id="UP000198607">
    <property type="component" value="Unassembled WGS sequence"/>
</dbReference>
<sequence length="127" mass="13431">MGSQDMSGNNPSNTVTIQNHYVGTQYQVERIVSSDAKVLLASNANALVTALSNQLETSGAQSFNDSWMLIQKGAWQTAANTAWKSDTTVSNLITAMAQMAPPAAGTALSTADFQTRVTAIYAANIMV</sequence>